<dbReference type="Proteomes" id="UP001320831">
    <property type="component" value="Unassembled WGS sequence"/>
</dbReference>
<accession>A0ABT2LMV2</accession>
<name>A0ABT2LMV2_9HYPH</name>
<organism evidence="1 2">
    <name type="scientific">Chelativorans salis</name>
    <dbReference type="NCBI Taxonomy" id="2978478"/>
    <lineage>
        <taxon>Bacteria</taxon>
        <taxon>Pseudomonadati</taxon>
        <taxon>Pseudomonadota</taxon>
        <taxon>Alphaproteobacteria</taxon>
        <taxon>Hyphomicrobiales</taxon>
        <taxon>Phyllobacteriaceae</taxon>
        <taxon>Chelativorans</taxon>
    </lineage>
</organism>
<reference evidence="1 2" key="1">
    <citation type="submission" date="2022-09" db="EMBL/GenBank/DDBJ databases">
        <title>Chelativorans salina sp. nov., a novel slightly halophilic bacterium isolated from a saline lake sediment enrichment.</title>
        <authorList>
            <person name="Gao L."/>
            <person name="Fang B.-Z."/>
            <person name="Li W.-J."/>
        </authorList>
    </citation>
    <scope>NUCLEOTIDE SEQUENCE [LARGE SCALE GENOMIC DNA]</scope>
    <source>
        <strain evidence="1 2">EGI FJ00035</strain>
    </source>
</reference>
<protein>
    <submittedName>
        <fullName evidence="1">DUF2384 domain-containing protein</fullName>
    </submittedName>
</protein>
<sequence length="144" mass="15687">MTYSGRPAPDTDAAQLLLDNNAKARALFFAEWPCLTSMQISEAAVHGSKNPSMATSRWKSGGKIFSVEHKGMEFFPAFQFQDGQPHETIGRVLSVLGKRKTGWQMAFWLTSPNGWLDGKRPAECLNDVDAVVGAAAEEAQTIVG</sequence>
<keyword evidence="2" id="KW-1185">Reference proteome</keyword>
<gene>
    <name evidence="1" type="ORF">N5A92_12700</name>
</gene>
<comment type="caution">
    <text evidence="1">The sequence shown here is derived from an EMBL/GenBank/DDBJ whole genome shotgun (WGS) entry which is preliminary data.</text>
</comment>
<evidence type="ECO:0000313" key="2">
    <source>
        <dbReference type="Proteomes" id="UP001320831"/>
    </source>
</evidence>
<proteinExistence type="predicted"/>
<evidence type="ECO:0000313" key="1">
    <source>
        <dbReference type="EMBL" id="MCT7375890.1"/>
    </source>
</evidence>
<dbReference type="RefSeq" id="WP_260903170.1">
    <property type="nucleotide sequence ID" value="NZ_JAOCZP010000003.1"/>
</dbReference>
<dbReference type="EMBL" id="JAOCZP010000003">
    <property type="protein sequence ID" value="MCT7375890.1"/>
    <property type="molecule type" value="Genomic_DNA"/>
</dbReference>